<feature type="compositionally biased region" description="Basic and acidic residues" evidence="6">
    <location>
        <begin position="477"/>
        <end position="496"/>
    </location>
</feature>
<reference evidence="8 9" key="1">
    <citation type="submission" date="2019-12" db="EMBL/GenBank/DDBJ databases">
        <authorList>
            <person name="Lee S.D."/>
        </authorList>
    </citation>
    <scope>NUCLEOTIDE SEQUENCE [LARGE SCALE GENOMIC DNA]</scope>
    <source>
        <strain evidence="8 9">SAP-6</strain>
    </source>
</reference>
<keyword evidence="9" id="KW-1185">Reference proteome</keyword>
<gene>
    <name evidence="8" type="primary">rmuC</name>
    <name evidence="8" type="ORF">GRH90_17505</name>
</gene>
<proteinExistence type="inferred from homology"/>
<name>A0A845SHB3_9GAMM</name>
<feature type="transmembrane region" description="Helical" evidence="7">
    <location>
        <begin position="6"/>
        <end position="24"/>
    </location>
</feature>
<keyword evidence="4" id="KW-0233">DNA recombination</keyword>
<accession>A0A845SHB3</accession>
<dbReference type="AlphaFoldDB" id="A0A845SHB3"/>
<dbReference type="GO" id="GO:0006310">
    <property type="term" value="P:DNA recombination"/>
    <property type="evidence" value="ECO:0007669"/>
    <property type="project" value="UniProtKB-KW"/>
</dbReference>
<keyword evidence="3 5" id="KW-0175">Coiled coil</keyword>
<evidence type="ECO:0000256" key="3">
    <source>
        <dbReference type="ARBA" id="ARBA00023054"/>
    </source>
</evidence>
<feature type="coiled-coil region" evidence="5">
    <location>
        <begin position="202"/>
        <end position="229"/>
    </location>
</feature>
<evidence type="ECO:0000256" key="6">
    <source>
        <dbReference type="SAM" id="MobiDB-lite"/>
    </source>
</evidence>
<evidence type="ECO:0000256" key="4">
    <source>
        <dbReference type="ARBA" id="ARBA00023172"/>
    </source>
</evidence>
<comment type="caution">
    <text evidence="8">The sequence shown here is derived from an EMBL/GenBank/DDBJ whole genome shotgun (WGS) entry which is preliminary data.</text>
</comment>
<comment type="similarity">
    <text evidence="2">Belongs to the RmuC family.</text>
</comment>
<dbReference type="EMBL" id="WUBS01000013">
    <property type="protein sequence ID" value="NDL64533.1"/>
    <property type="molecule type" value="Genomic_DNA"/>
</dbReference>
<dbReference type="PANTHER" id="PTHR30563:SF0">
    <property type="entry name" value="DNA RECOMBINATION PROTEIN RMUC"/>
    <property type="match status" value="1"/>
</dbReference>
<evidence type="ECO:0000256" key="7">
    <source>
        <dbReference type="SAM" id="Phobius"/>
    </source>
</evidence>
<dbReference type="Pfam" id="PF02646">
    <property type="entry name" value="RmuC"/>
    <property type="match status" value="1"/>
</dbReference>
<sequence length="546" mass="61139">MDISLFYGLGGAVIGAVVGLLVAATRSQKQQGQAEAELRLRAQSLAAAQQELERSQSAYGQCEQQLRASEREMRELYGRLATAEERLAPLAHWRGECEQLDQELRAQREVNSAQEAELREVTIRLEETRLGAEEKQRLLVNSEQRLVAQFENLANRIFEQSGRKVDQLNRQSLDLLLAPLREQLDGFRRQVQDSFGQEARERHTLTHEIRNLQQLNAEMAREAVNLTRALKGDNKTQGNWGEVVLSRVLEASGLREGHEYQTQVNIQVDAAHRMQPDVIVRLPQGKDVVIDAKMSLVAYERFFNSDDELERQAALLEHINSLRGHMRLLGRKDYQQLPGLRSLDYVLMFIPVEPAFMLAIDKQPDLIGEALKLNIMLVSPTTLLVALRTINNLWRYEHQSRNAQHIAERAGRLYDKMRLFVDDMTAIGQSLDKAQAGYRQAMNKLAQGRGNIISQAEGFRALGVEIKRPINPALAEESGHHPYTDLPGREEPREGADADAAPLPGDAGAGGGTGVKPAWDELPPSIDDDAPVAETLQRAQGEYPLG</sequence>
<comment type="function">
    <text evidence="1">Involved in DNA recombination.</text>
</comment>
<keyword evidence="7" id="KW-0472">Membrane</keyword>
<evidence type="ECO:0000256" key="5">
    <source>
        <dbReference type="SAM" id="Coils"/>
    </source>
</evidence>
<evidence type="ECO:0000256" key="1">
    <source>
        <dbReference type="ARBA" id="ARBA00003416"/>
    </source>
</evidence>
<dbReference type="Proteomes" id="UP000461443">
    <property type="component" value="Unassembled WGS sequence"/>
</dbReference>
<organism evidence="8 9">
    <name type="scientific">Acerihabitans arboris</name>
    <dbReference type="NCBI Taxonomy" id="2691583"/>
    <lineage>
        <taxon>Bacteria</taxon>
        <taxon>Pseudomonadati</taxon>
        <taxon>Pseudomonadota</taxon>
        <taxon>Gammaproteobacteria</taxon>
        <taxon>Enterobacterales</taxon>
        <taxon>Pectobacteriaceae</taxon>
        <taxon>Acerihabitans</taxon>
    </lineage>
</organism>
<evidence type="ECO:0000256" key="2">
    <source>
        <dbReference type="ARBA" id="ARBA00009840"/>
    </source>
</evidence>
<dbReference type="InterPro" id="IPR003798">
    <property type="entry name" value="DNA_recombination_RmuC"/>
</dbReference>
<feature type="region of interest" description="Disordered" evidence="6">
    <location>
        <begin position="473"/>
        <end position="546"/>
    </location>
</feature>
<dbReference type="PANTHER" id="PTHR30563">
    <property type="entry name" value="DNA RECOMBINATION PROTEIN RMUC"/>
    <property type="match status" value="1"/>
</dbReference>
<evidence type="ECO:0000313" key="8">
    <source>
        <dbReference type="EMBL" id="NDL64533.1"/>
    </source>
</evidence>
<keyword evidence="7" id="KW-0812">Transmembrane</keyword>
<keyword evidence="7" id="KW-1133">Transmembrane helix</keyword>
<reference evidence="8 9" key="2">
    <citation type="submission" date="2020-02" db="EMBL/GenBank/DDBJ databases">
        <title>The new genus of Enterobacteriales.</title>
        <authorList>
            <person name="Kim I.S."/>
        </authorList>
    </citation>
    <scope>NUCLEOTIDE SEQUENCE [LARGE SCALE GENOMIC DNA]</scope>
    <source>
        <strain evidence="8 9">SAP-6</strain>
    </source>
</reference>
<protein>
    <submittedName>
        <fullName evidence="8">DNA recombination protein RmuC</fullName>
    </submittedName>
</protein>
<evidence type="ECO:0000313" key="9">
    <source>
        <dbReference type="Proteomes" id="UP000461443"/>
    </source>
</evidence>
<feature type="coiled-coil region" evidence="5">
    <location>
        <begin position="45"/>
        <end position="117"/>
    </location>
</feature>